<evidence type="ECO:0000313" key="3">
    <source>
        <dbReference type="Proteomes" id="UP000317933"/>
    </source>
</evidence>
<dbReference type="EMBL" id="RCZE01000002">
    <property type="protein sequence ID" value="TPG80723.1"/>
    <property type="molecule type" value="Genomic_DNA"/>
</dbReference>
<dbReference type="Pfam" id="PF06551">
    <property type="entry name" value="DUF1120"/>
    <property type="match status" value="1"/>
</dbReference>
<sequence length="378" mass="40231">MTLSRYLLLTLAPLALSGFIPQAKASMDDCHFNLSQSVLDYGLMNRAIRPDAAPERNLGERQLSLTLSCAQPIDMSLFYRAMAATAGRFHFAERGSYQMRIRDAVLDGQSVDIGLIAGVGQPPAESASSLIWRPEYGVVPVQAGVPVQGRSFSAQLELTAWVQEQGMQVRDAVTWEAFGVFDAAGLTREATLRARFAPAACEPVLSNGGVVDFGTLSKKDLHADKDTHLPPKSLTLMVGCDAPTSFALIMHDNRSGSATLDSEIDYGLGKDSRGNRIGRFSLLVDPADAHADSFARLYRTESSTAGTAWSTGSANPVAIGKSRYLAFTDNAGSGAGPVLIQNLSTTVTVDAVIAPTNSLDLSSAIELDGAGTIEIIYL</sequence>
<feature type="signal peptide" evidence="1">
    <location>
        <begin position="1"/>
        <end position="25"/>
    </location>
</feature>
<reference evidence="2 3" key="1">
    <citation type="journal article" date="2019" name="Environ. Microbiol.">
        <title>Species interactions and distinct microbial communities in high Arctic permafrost affected cryosols are associated with the CH4 and CO2 gas fluxes.</title>
        <authorList>
            <person name="Altshuler I."/>
            <person name="Hamel J."/>
            <person name="Turney S."/>
            <person name="Magnuson E."/>
            <person name="Levesque R."/>
            <person name="Greer C."/>
            <person name="Whyte L.G."/>
        </authorList>
    </citation>
    <scope>NUCLEOTIDE SEQUENCE [LARGE SCALE GENOMIC DNA]</scope>
    <source>
        <strain evidence="2 3">E3</strain>
    </source>
</reference>
<name>A0A502I3R8_9PSED</name>
<accession>A0A502I3R8</accession>
<dbReference type="Proteomes" id="UP000317933">
    <property type="component" value="Unassembled WGS sequence"/>
</dbReference>
<comment type="caution">
    <text evidence="2">The sequence shown here is derived from an EMBL/GenBank/DDBJ whole genome shotgun (WGS) entry which is preliminary data.</text>
</comment>
<protein>
    <submittedName>
        <fullName evidence="2">DUF1120 domain-containing protein</fullName>
    </submittedName>
</protein>
<keyword evidence="1" id="KW-0732">Signal</keyword>
<feature type="chain" id="PRO_5021277926" evidence="1">
    <location>
        <begin position="26"/>
        <end position="378"/>
    </location>
</feature>
<dbReference type="InterPro" id="IPR010546">
    <property type="entry name" value="DUF1120"/>
</dbReference>
<organism evidence="2 3">
    <name type="scientific">Pseudomonas arsenicoxydans</name>
    <dbReference type="NCBI Taxonomy" id="702115"/>
    <lineage>
        <taxon>Bacteria</taxon>
        <taxon>Pseudomonadati</taxon>
        <taxon>Pseudomonadota</taxon>
        <taxon>Gammaproteobacteria</taxon>
        <taxon>Pseudomonadales</taxon>
        <taxon>Pseudomonadaceae</taxon>
        <taxon>Pseudomonas</taxon>
    </lineage>
</organism>
<dbReference type="AlphaFoldDB" id="A0A502I3R8"/>
<gene>
    <name evidence="2" type="ORF">EAH78_05845</name>
</gene>
<proteinExistence type="predicted"/>
<dbReference type="RefSeq" id="WP_140666577.1">
    <property type="nucleotide sequence ID" value="NZ_RCZE01000002.1"/>
</dbReference>
<evidence type="ECO:0000313" key="2">
    <source>
        <dbReference type="EMBL" id="TPG80723.1"/>
    </source>
</evidence>
<evidence type="ECO:0000256" key="1">
    <source>
        <dbReference type="SAM" id="SignalP"/>
    </source>
</evidence>